<comment type="caution">
    <text evidence="1">The sequence shown here is derived from an EMBL/GenBank/DDBJ whole genome shotgun (WGS) entry which is preliminary data.</text>
</comment>
<proteinExistence type="predicted"/>
<evidence type="ECO:0000313" key="1">
    <source>
        <dbReference type="EMBL" id="MDT0604167.1"/>
    </source>
</evidence>
<organism evidence="1 2">
    <name type="scientific">Thalassotalea castellviae</name>
    <dbReference type="NCBI Taxonomy" id="3075612"/>
    <lineage>
        <taxon>Bacteria</taxon>
        <taxon>Pseudomonadati</taxon>
        <taxon>Pseudomonadota</taxon>
        <taxon>Gammaproteobacteria</taxon>
        <taxon>Alteromonadales</taxon>
        <taxon>Colwelliaceae</taxon>
        <taxon>Thalassotalea</taxon>
    </lineage>
</organism>
<evidence type="ECO:0000313" key="2">
    <source>
        <dbReference type="Proteomes" id="UP001266357"/>
    </source>
</evidence>
<accession>A0ABU3A1W1</accession>
<dbReference type="Proteomes" id="UP001266357">
    <property type="component" value="Unassembled WGS sequence"/>
</dbReference>
<evidence type="ECO:0008006" key="3">
    <source>
        <dbReference type="Google" id="ProtNLM"/>
    </source>
</evidence>
<dbReference type="EMBL" id="JAVRIF010000005">
    <property type="protein sequence ID" value="MDT0604167.1"/>
    <property type="molecule type" value="Genomic_DNA"/>
</dbReference>
<sequence length="165" mass="18487">MIKFSRAGWNNVIIFAVLGFILLINATHDNVFTSAENTEQQVRQETPILGDNAVVLTLTINQQIKIERIGKTWRAIPDNISGQALEQMMMAWQQSIATPVDEPIGIDEQLALLVSVELAGHPQALLLSLHTTEHELLIFNHQTQLWSVLPLQIYAQLLPTQIFGN</sequence>
<keyword evidence="2" id="KW-1185">Reference proteome</keyword>
<name>A0ABU3A1W1_9GAMM</name>
<dbReference type="RefSeq" id="WP_311581704.1">
    <property type="nucleotide sequence ID" value="NZ_JAVRIF010000005.1"/>
</dbReference>
<gene>
    <name evidence="1" type="ORF">RM573_11235</name>
</gene>
<protein>
    <recommendedName>
        <fullName evidence="3">DUF4340 domain-containing protein</fullName>
    </recommendedName>
</protein>
<reference evidence="1 2" key="1">
    <citation type="submission" date="2023-09" db="EMBL/GenBank/DDBJ databases">
        <authorList>
            <person name="Rey-Velasco X."/>
        </authorList>
    </citation>
    <scope>NUCLEOTIDE SEQUENCE [LARGE SCALE GENOMIC DNA]</scope>
    <source>
        <strain evidence="1 2">W431</strain>
    </source>
</reference>